<name>A0A2N5Y0R9_9GAMM</name>
<evidence type="ECO:0000313" key="3">
    <source>
        <dbReference type="Proteomes" id="UP000234845"/>
    </source>
</evidence>
<dbReference type="OrthoDB" id="9835284at2"/>
<dbReference type="EMBL" id="PKLZ01000009">
    <property type="protein sequence ID" value="PLW81995.1"/>
    <property type="molecule type" value="Genomic_DNA"/>
</dbReference>
<sequence length="95" mass="10343">MGRRQQIRELQAAEAELASRRQLLRQSTRQRVDYLRALGPYWLIGGGFVAGFVTQRFGGLIGSSAIESPLAMGLRLWPMLSAGFSTGLAATDSTT</sequence>
<organism evidence="2 3">
    <name type="scientific">Kineobactrum sediminis</name>
    <dbReference type="NCBI Taxonomy" id="1905677"/>
    <lineage>
        <taxon>Bacteria</taxon>
        <taxon>Pseudomonadati</taxon>
        <taxon>Pseudomonadota</taxon>
        <taxon>Gammaproteobacteria</taxon>
        <taxon>Cellvibrionales</taxon>
        <taxon>Halieaceae</taxon>
        <taxon>Kineobactrum</taxon>
    </lineage>
</organism>
<protein>
    <submittedName>
        <fullName evidence="2">Uncharacterized protein</fullName>
    </submittedName>
</protein>
<keyword evidence="3" id="KW-1185">Reference proteome</keyword>
<gene>
    <name evidence="2" type="ORF">CWI75_12970</name>
</gene>
<accession>A0A2N5Y0R9</accession>
<keyword evidence="1" id="KW-0175">Coiled coil</keyword>
<proteinExistence type="predicted"/>
<evidence type="ECO:0000256" key="1">
    <source>
        <dbReference type="SAM" id="Coils"/>
    </source>
</evidence>
<comment type="caution">
    <text evidence="2">The sequence shown here is derived from an EMBL/GenBank/DDBJ whole genome shotgun (WGS) entry which is preliminary data.</text>
</comment>
<dbReference type="AlphaFoldDB" id="A0A2N5Y0R9"/>
<evidence type="ECO:0000313" key="2">
    <source>
        <dbReference type="EMBL" id="PLW81995.1"/>
    </source>
</evidence>
<feature type="coiled-coil region" evidence="1">
    <location>
        <begin position="3"/>
        <end position="30"/>
    </location>
</feature>
<dbReference type="RefSeq" id="WP_101521930.1">
    <property type="nucleotide sequence ID" value="NZ_PKLZ01000009.1"/>
</dbReference>
<reference evidence="3" key="1">
    <citation type="submission" date="2017-11" db="EMBL/GenBank/DDBJ databases">
        <title>The draft genome sequence of Chromatocurvus sp. F02.</title>
        <authorList>
            <person name="Du Z.-J."/>
            <person name="Chang Y.-Q."/>
        </authorList>
    </citation>
    <scope>NUCLEOTIDE SEQUENCE [LARGE SCALE GENOMIC DNA]</scope>
    <source>
        <strain evidence="3">F02</strain>
    </source>
</reference>
<dbReference type="Proteomes" id="UP000234845">
    <property type="component" value="Unassembled WGS sequence"/>
</dbReference>